<feature type="non-terminal residue" evidence="11">
    <location>
        <position position="158"/>
    </location>
</feature>
<dbReference type="InterPro" id="IPR006195">
    <property type="entry name" value="aa-tRNA-synth_II"/>
</dbReference>
<comment type="catalytic activity">
    <reaction evidence="9">
        <text>tRNA(Pro) + L-proline + ATP = L-prolyl-tRNA(Pro) + AMP + diphosphate</text>
        <dbReference type="Rhea" id="RHEA:14305"/>
        <dbReference type="Rhea" id="RHEA-COMP:9700"/>
        <dbReference type="Rhea" id="RHEA-COMP:9702"/>
        <dbReference type="ChEBI" id="CHEBI:30616"/>
        <dbReference type="ChEBI" id="CHEBI:33019"/>
        <dbReference type="ChEBI" id="CHEBI:60039"/>
        <dbReference type="ChEBI" id="CHEBI:78442"/>
        <dbReference type="ChEBI" id="CHEBI:78532"/>
        <dbReference type="ChEBI" id="CHEBI:456215"/>
        <dbReference type="EC" id="6.1.1.15"/>
    </reaction>
</comment>
<dbReference type="InterPro" id="IPR002314">
    <property type="entry name" value="aa-tRNA-synt_IIb"/>
</dbReference>
<proteinExistence type="predicted"/>
<dbReference type="InterPro" id="IPR002316">
    <property type="entry name" value="Pro-tRNA-ligase_IIa"/>
</dbReference>
<keyword evidence="4" id="KW-0547">Nucleotide-binding</keyword>
<evidence type="ECO:0000256" key="6">
    <source>
        <dbReference type="ARBA" id="ARBA00022917"/>
    </source>
</evidence>
<gene>
    <name evidence="11" type="ORF">COW96_00390</name>
</gene>
<dbReference type="Pfam" id="PF00587">
    <property type="entry name" value="tRNA-synt_2b"/>
    <property type="match status" value="1"/>
</dbReference>
<sequence length="158" mass="18401">MRYSKLFGKTIKIPPADAINRSHILLYQAGFIRESTAGRYFFLPLGQLVQQKIMAMIKKEMDKSGAQEMLSPVLHPLELWRETNRTNTTGFELTKVVDRRKGEFALGGTAEEMFVDVVRKLRLSYRDLPLNIYQFSLKFRDELRARGGLLRVREFIMK</sequence>
<dbReference type="Proteomes" id="UP000230802">
    <property type="component" value="Unassembled WGS sequence"/>
</dbReference>
<evidence type="ECO:0000256" key="8">
    <source>
        <dbReference type="ARBA" id="ARBA00029731"/>
    </source>
</evidence>
<comment type="caution">
    <text evidence="11">The sequence shown here is derived from an EMBL/GenBank/DDBJ whole genome shotgun (WGS) entry which is preliminary data.</text>
</comment>
<dbReference type="GO" id="GO:0005829">
    <property type="term" value="C:cytosol"/>
    <property type="evidence" value="ECO:0007669"/>
    <property type="project" value="TreeGrafter"/>
</dbReference>
<organism evidence="11 12">
    <name type="scientific">Candidatus Roizmanbacteria bacterium CG22_combo_CG10-13_8_21_14_all_33_16</name>
    <dbReference type="NCBI Taxonomy" id="1974859"/>
    <lineage>
        <taxon>Bacteria</taxon>
        <taxon>Candidatus Roizmaniibacteriota</taxon>
    </lineage>
</organism>
<keyword evidence="3 11" id="KW-0436">Ligase</keyword>
<dbReference type="GO" id="GO:0005524">
    <property type="term" value="F:ATP binding"/>
    <property type="evidence" value="ECO:0007669"/>
    <property type="project" value="UniProtKB-KW"/>
</dbReference>
<dbReference type="PANTHER" id="PTHR42753">
    <property type="entry name" value="MITOCHONDRIAL RIBOSOME PROTEIN L39/PROLYL-TRNA LIGASE FAMILY MEMBER"/>
    <property type="match status" value="1"/>
</dbReference>
<protein>
    <recommendedName>
        <fullName evidence="2">Proline--tRNA ligase</fullName>
        <ecNumber evidence="1">6.1.1.15</ecNumber>
    </recommendedName>
    <alternativeName>
        <fullName evidence="8">Prolyl-tRNA synthetase</fullName>
    </alternativeName>
</protein>
<evidence type="ECO:0000313" key="11">
    <source>
        <dbReference type="EMBL" id="PIP64829.1"/>
    </source>
</evidence>
<keyword evidence="6" id="KW-0648">Protein biosynthesis</keyword>
<reference evidence="11 12" key="1">
    <citation type="submission" date="2017-09" db="EMBL/GenBank/DDBJ databases">
        <title>Depth-based differentiation of microbial function through sediment-hosted aquifers and enrichment of novel symbionts in the deep terrestrial subsurface.</title>
        <authorList>
            <person name="Probst A.J."/>
            <person name="Ladd B."/>
            <person name="Jarett J.K."/>
            <person name="Geller-Mcgrath D.E."/>
            <person name="Sieber C.M."/>
            <person name="Emerson J.B."/>
            <person name="Anantharaman K."/>
            <person name="Thomas B.C."/>
            <person name="Malmstrom R."/>
            <person name="Stieglmeier M."/>
            <person name="Klingl A."/>
            <person name="Woyke T."/>
            <person name="Ryan C.M."/>
            <person name="Banfield J.F."/>
        </authorList>
    </citation>
    <scope>NUCLEOTIDE SEQUENCE [LARGE SCALE GENOMIC DNA]</scope>
    <source>
        <strain evidence="11">CG22_combo_CG10-13_8_21_14_all_33_16</strain>
    </source>
</reference>
<keyword evidence="5" id="KW-0067">ATP-binding</keyword>
<dbReference type="PRINTS" id="PR01046">
    <property type="entry name" value="TRNASYNTHPRO"/>
</dbReference>
<dbReference type="PROSITE" id="PS50862">
    <property type="entry name" value="AA_TRNA_LIGASE_II"/>
    <property type="match status" value="1"/>
</dbReference>
<dbReference type="SUPFAM" id="SSF55681">
    <property type="entry name" value="Class II aaRS and biotin synthetases"/>
    <property type="match status" value="1"/>
</dbReference>
<dbReference type="EMBL" id="PCTD01000018">
    <property type="protein sequence ID" value="PIP64829.1"/>
    <property type="molecule type" value="Genomic_DNA"/>
</dbReference>
<dbReference type="PANTHER" id="PTHR42753:SF2">
    <property type="entry name" value="PROLINE--TRNA LIGASE"/>
    <property type="match status" value="1"/>
</dbReference>
<evidence type="ECO:0000256" key="5">
    <source>
        <dbReference type="ARBA" id="ARBA00022840"/>
    </source>
</evidence>
<dbReference type="Gene3D" id="3.30.930.10">
    <property type="entry name" value="Bira Bifunctional Protein, Domain 2"/>
    <property type="match status" value="1"/>
</dbReference>
<evidence type="ECO:0000259" key="10">
    <source>
        <dbReference type="PROSITE" id="PS50862"/>
    </source>
</evidence>
<evidence type="ECO:0000256" key="2">
    <source>
        <dbReference type="ARBA" id="ARBA00019110"/>
    </source>
</evidence>
<evidence type="ECO:0000256" key="1">
    <source>
        <dbReference type="ARBA" id="ARBA00012831"/>
    </source>
</evidence>
<dbReference type="AlphaFoldDB" id="A0A2H0C4Z0"/>
<accession>A0A2H0C4Z0</accession>
<evidence type="ECO:0000256" key="9">
    <source>
        <dbReference type="ARBA" id="ARBA00047671"/>
    </source>
</evidence>
<feature type="domain" description="Aminoacyl-transfer RNA synthetases class-II family profile" evidence="10">
    <location>
        <begin position="49"/>
        <end position="158"/>
    </location>
</feature>
<evidence type="ECO:0000256" key="7">
    <source>
        <dbReference type="ARBA" id="ARBA00023146"/>
    </source>
</evidence>
<dbReference type="EC" id="6.1.1.15" evidence="1"/>
<evidence type="ECO:0000256" key="4">
    <source>
        <dbReference type="ARBA" id="ARBA00022741"/>
    </source>
</evidence>
<dbReference type="InterPro" id="IPR050062">
    <property type="entry name" value="Pro-tRNA_synthetase"/>
</dbReference>
<evidence type="ECO:0000313" key="12">
    <source>
        <dbReference type="Proteomes" id="UP000230802"/>
    </source>
</evidence>
<name>A0A2H0C4Z0_9BACT</name>
<evidence type="ECO:0000256" key="3">
    <source>
        <dbReference type="ARBA" id="ARBA00022598"/>
    </source>
</evidence>
<dbReference type="InterPro" id="IPR045864">
    <property type="entry name" value="aa-tRNA-synth_II/BPL/LPL"/>
</dbReference>
<dbReference type="GO" id="GO:0006433">
    <property type="term" value="P:prolyl-tRNA aminoacylation"/>
    <property type="evidence" value="ECO:0007669"/>
    <property type="project" value="InterPro"/>
</dbReference>
<dbReference type="GO" id="GO:0004827">
    <property type="term" value="F:proline-tRNA ligase activity"/>
    <property type="evidence" value="ECO:0007669"/>
    <property type="project" value="UniProtKB-EC"/>
</dbReference>
<keyword evidence="7" id="KW-0030">Aminoacyl-tRNA synthetase</keyword>